<feature type="transmembrane region" description="Helical" evidence="2">
    <location>
        <begin position="172"/>
        <end position="190"/>
    </location>
</feature>
<dbReference type="Proteomes" id="UP000784294">
    <property type="component" value="Unassembled WGS sequence"/>
</dbReference>
<dbReference type="PANTHER" id="PTHR20913:SF7">
    <property type="entry name" value="RE60063P"/>
    <property type="match status" value="1"/>
</dbReference>
<keyword evidence="1" id="KW-0343">GTPase activation</keyword>
<evidence type="ECO:0000256" key="2">
    <source>
        <dbReference type="SAM" id="Phobius"/>
    </source>
</evidence>
<comment type="caution">
    <text evidence="4">The sequence shown here is derived from an EMBL/GenBank/DDBJ whole genome shotgun (WGS) entry which is preliminary data.</text>
</comment>
<dbReference type="GO" id="GO:0006888">
    <property type="term" value="P:endoplasmic reticulum to Golgi vesicle-mediated transport"/>
    <property type="evidence" value="ECO:0007669"/>
    <property type="project" value="TreeGrafter"/>
</dbReference>
<accession>A0A3S5CRW3</accession>
<evidence type="ECO:0000259" key="3">
    <source>
        <dbReference type="PROSITE" id="PS50086"/>
    </source>
</evidence>
<dbReference type="InterPro" id="IPR045913">
    <property type="entry name" value="TBC20/Gyp8-like"/>
</dbReference>
<protein>
    <recommendedName>
        <fullName evidence="3">Rab-GAP TBC domain-containing protein</fullName>
    </recommendedName>
</protein>
<dbReference type="EMBL" id="CAAALY010122112">
    <property type="protein sequence ID" value="VEL31417.1"/>
    <property type="molecule type" value="Genomic_DNA"/>
</dbReference>
<dbReference type="PROSITE" id="PS50086">
    <property type="entry name" value="TBC_RABGAP"/>
    <property type="match status" value="1"/>
</dbReference>
<proteinExistence type="predicted"/>
<dbReference type="GO" id="GO:0005789">
    <property type="term" value="C:endoplasmic reticulum membrane"/>
    <property type="evidence" value="ECO:0007669"/>
    <property type="project" value="TreeGrafter"/>
</dbReference>
<dbReference type="SUPFAM" id="SSF47923">
    <property type="entry name" value="Ypt/Rab-GAP domain of gyp1p"/>
    <property type="match status" value="1"/>
</dbReference>
<dbReference type="GO" id="GO:0005096">
    <property type="term" value="F:GTPase activator activity"/>
    <property type="evidence" value="ECO:0007669"/>
    <property type="project" value="UniProtKB-KW"/>
</dbReference>
<dbReference type="PANTHER" id="PTHR20913">
    <property type="entry name" value="TBC1 DOMAIN FAMILY MEMBER 20/GTPASE"/>
    <property type="match status" value="1"/>
</dbReference>
<dbReference type="InterPro" id="IPR035969">
    <property type="entry name" value="Rab-GAP_TBC_sf"/>
</dbReference>
<name>A0A3S5CRW3_9PLAT</name>
<dbReference type="AlphaFoldDB" id="A0A3S5CRW3"/>
<dbReference type="Gene3D" id="1.10.472.80">
    <property type="entry name" value="Ypt/Rab-GAP domain of gyp1p, domain 3"/>
    <property type="match status" value="1"/>
</dbReference>
<reference evidence="4" key="1">
    <citation type="submission" date="2018-11" db="EMBL/GenBank/DDBJ databases">
        <authorList>
            <consortium name="Pathogen Informatics"/>
        </authorList>
    </citation>
    <scope>NUCLEOTIDE SEQUENCE</scope>
</reference>
<sequence length="198" mass="22412">MQESMHATEAQIECILILLQLAAPSLFECINSVGLGPHFALSWVITWFAHVLPRNQDIHRLYDLFIASDNYMLIYLSVAVILKSAEKVHSTPADFGTLYHTLTNLPKRHPVEELVSSALQLRIDNPPSKLQAAHAEWLSAKDSKALYNAHHSYFPYSFTGILDGFIHSTQTHYFFAFIIMCVGVYFYKYTTLIGKSSS</sequence>
<dbReference type="OrthoDB" id="206700at2759"/>
<organism evidence="4 5">
    <name type="scientific">Protopolystoma xenopodis</name>
    <dbReference type="NCBI Taxonomy" id="117903"/>
    <lineage>
        <taxon>Eukaryota</taxon>
        <taxon>Metazoa</taxon>
        <taxon>Spiralia</taxon>
        <taxon>Lophotrochozoa</taxon>
        <taxon>Platyhelminthes</taxon>
        <taxon>Monogenea</taxon>
        <taxon>Polyopisthocotylea</taxon>
        <taxon>Polystomatidea</taxon>
        <taxon>Polystomatidae</taxon>
        <taxon>Protopolystoma</taxon>
    </lineage>
</organism>
<keyword evidence="2" id="KW-1133">Transmembrane helix</keyword>
<dbReference type="InterPro" id="IPR000195">
    <property type="entry name" value="Rab-GAP-TBC_dom"/>
</dbReference>
<evidence type="ECO:0000313" key="4">
    <source>
        <dbReference type="EMBL" id="VEL31417.1"/>
    </source>
</evidence>
<evidence type="ECO:0000313" key="5">
    <source>
        <dbReference type="Proteomes" id="UP000784294"/>
    </source>
</evidence>
<dbReference type="Pfam" id="PF00566">
    <property type="entry name" value="RabGAP-TBC"/>
    <property type="match status" value="1"/>
</dbReference>
<keyword evidence="2" id="KW-0812">Transmembrane</keyword>
<keyword evidence="2" id="KW-0472">Membrane</keyword>
<feature type="domain" description="Rab-GAP TBC" evidence="3">
    <location>
        <begin position="1"/>
        <end position="69"/>
    </location>
</feature>
<gene>
    <name evidence="4" type="ORF">PXEA_LOCUS24857</name>
</gene>
<evidence type="ECO:0000256" key="1">
    <source>
        <dbReference type="ARBA" id="ARBA00022468"/>
    </source>
</evidence>
<keyword evidence="5" id="KW-1185">Reference proteome</keyword>